<dbReference type="InterPro" id="IPR017438">
    <property type="entry name" value="ATP-NAD_kinase_N"/>
</dbReference>
<dbReference type="InterPro" id="IPR045540">
    <property type="entry name" value="YegS/DAGK_C"/>
</dbReference>
<keyword evidence="4" id="KW-0067">ATP-binding</keyword>
<dbReference type="GO" id="GO:0016020">
    <property type="term" value="C:membrane"/>
    <property type="evidence" value="ECO:0007669"/>
    <property type="project" value="TreeGrafter"/>
</dbReference>
<dbReference type="Pfam" id="PF00781">
    <property type="entry name" value="DAGK_cat"/>
    <property type="match status" value="1"/>
</dbReference>
<gene>
    <name evidence="7" type="ORF">PAUS00366_LOCUS4</name>
</gene>
<dbReference type="GO" id="GO:0005524">
    <property type="term" value="F:ATP binding"/>
    <property type="evidence" value="ECO:0007669"/>
    <property type="project" value="UniProtKB-KW"/>
</dbReference>
<evidence type="ECO:0000256" key="3">
    <source>
        <dbReference type="ARBA" id="ARBA00022777"/>
    </source>
</evidence>
<dbReference type="GO" id="GO:0046512">
    <property type="term" value="P:sphingosine biosynthetic process"/>
    <property type="evidence" value="ECO:0007669"/>
    <property type="project" value="TreeGrafter"/>
</dbReference>
<dbReference type="PROSITE" id="PS50146">
    <property type="entry name" value="DAGK"/>
    <property type="match status" value="1"/>
</dbReference>
<dbReference type="AlphaFoldDB" id="A0A7S4EE35"/>
<evidence type="ECO:0000256" key="5">
    <source>
        <dbReference type="SAM" id="MobiDB-lite"/>
    </source>
</evidence>
<dbReference type="Pfam" id="PF19279">
    <property type="entry name" value="YegS_C"/>
    <property type="match status" value="1"/>
</dbReference>
<dbReference type="PANTHER" id="PTHR12358">
    <property type="entry name" value="SPHINGOSINE KINASE"/>
    <property type="match status" value="1"/>
</dbReference>
<proteinExistence type="predicted"/>
<keyword evidence="2" id="KW-0547">Nucleotide-binding</keyword>
<feature type="compositionally biased region" description="Polar residues" evidence="5">
    <location>
        <begin position="101"/>
        <end position="119"/>
    </location>
</feature>
<dbReference type="InterPro" id="IPR050187">
    <property type="entry name" value="Lipid_Phosphate_FormReg"/>
</dbReference>
<accession>A0A7S4EE35</accession>
<feature type="domain" description="DAGKc" evidence="6">
    <location>
        <begin position="258"/>
        <end position="408"/>
    </location>
</feature>
<evidence type="ECO:0000256" key="4">
    <source>
        <dbReference type="ARBA" id="ARBA00022840"/>
    </source>
</evidence>
<name>A0A7S4EE35_9STRA</name>
<keyword evidence="1" id="KW-0808">Transferase</keyword>
<feature type="region of interest" description="Disordered" evidence="5">
    <location>
        <begin position="93"/>
        <end position="147"/>
    </location>
</feature>
<dbReference type="GO" id="GO:0001727">
    <property type="term" value="F:lipid kinase activity"/>
    <property type="evidence" value="ECO:0007669"/>
    <property type="project" value="TreeGrafter"/>
</dbReference>
<protein>
    <recommendedName>
        <fullName evidence="6">DAGKc domain-containing protein</fullName>
    </recommendedName>
</protein>
<keyword evidence="3" id="KW-0418">Kinase</keyword>
<dbReference type="SUPFAM" id="SSF111331">
    <property type="entry name" value="NAD kinase/diacylglycerol kinase-like"/>
    <property type="match status" value="1"/>
</dbReference>
<dbReference type="InterPro" id="IPR016064">
    <property type="entry name" value="NAD/diacylglycerol_kinase_sf"/>
</dbReference>
<organism evidence="7">
    <name type="scientific">Pseudo-nitzschia australis</name>
    <dbReference type="NCBI Taxonomy" id="44445"/>
    <lineage>
        <taxon>Eukaryota</taxon>
        <taxon>Sar</taxon>
        <taxon>Stramenopiles</taxon>
        <taxon>Ochrophyta</taxon>
        <taxon>Bacillariophyta</taxon>
        <taxon>Bacillariophyceae</taxon>
        <taxon>Bacillariophycidae</taxon>
        <taxon>Bacillariales</taxon>
        <taxon>Bacillariaceae</taxon>
        <taxon>Pseudo-nitzschia</taxon>
    </lineage>
</organism>
<dbReference type="SMART" id="SM00046">
    <property type="entry name" value="DAGKc"/>
    <property type="match status" value="1"/>
</dbReference>
<dbReference type="PANTHER" id="PTHR12358:SF31">
    <property type="entry name" value="ACYLGLYCEROL KINASE, MITOCHONDRIAL"/>
    <property type="match status" value="1"/>
</dbReference>
<dbReference type="Gene3D" id="3.40.50.10330">
    <property type="entry name" value="Probable inorganic polyphosphate/atp-NAD kinase, domain 1"/>
    <property type="match status" value="1"/>
</dbReference>
<feature type="compositionally biased region" description="Polar residues" evidence="5">
    <location>
        <begin position="129"/>
        <end position="142"/>
    </location>
</feature>
<evidence type="ECO:0000256" key="1">
    <source>
        <dbReference type="ARBA" id="ARBA00022679"/>
    </source>
</evidence>
<evidence type="ECO:0000259" key="6">
    <source>
        <dbReference type="PROSITE" id="PS50146"/>
    </source>
</evidence>
<evidence type="ECO:0000313" key="7">
    <source>
        <dbReference type="EMBL" id="CAE0707284.1"/>
    </source>
</evidence>
<reference evidence="7" key="1">
    <citation type="submission" date="2021-01" db="EMBL/GenBank/DDBJ databases">
        <authorList>
            <person name="Corre E."/>
            <person name="Pelletier E."/>
            <person name="Niang G."/>
            <person name="Scheremetjew M."/>
            <person name="Finn R."/>
            <person name="Kale V."/>
            <person name="Holt S."/>
            <person name="Cochrane G."/>
            <person name="Meng A."/>
            <person name="Brown T."/>
            <person name="Cohen L."/>
        </authorList>
    </citation>
    <scope>NUCLEOTIDE SEQUENCE</scope>
    <source>
        <strain evidence="7">10249 10 AB</strain>
    </source>
</reference>
<dbReference type="EMBL" id="HBIX01000007">
    <property type="protein sequence ID" value="CAE0707284.1"/>
    <property type="molecule type" value="Transcribed_RNA"/>
</dbReference>
<dbReference type="InterPro" id="IPR001206">
    <property type="entry name" value="Diacylglycerol_kinase_cat_dom"/>
</dbReference>
<dbReference type="GO" id="GO:0005737">
    <property type="term" value="C:cytoplasm"/>
    <property type="evidence" value="ECO:0007669"/>
    <property type="project" value="TreeGrafter"/>
</dbReference>
<sequence length="602" mass="67340">MTPDIVDEDNVEWPREEAERVKLFLPKDGDPYQGMFRSSEQTTERRCVFRFDEDRQLLRVEDETAEESVVLDIIDPDDIIGVNVEVKLVANRKASERRSIGGSTRSIANIDSDKSTLSGTDEDERGKISPTNHGSTTAANNEPHSEVPIDTQAKAVLSLFVYPKRKTLAKGSILRFCRAEQNNNNSKTTSTKAEVAFNAGEIDRQEDNSSSPGHRYAHHRQFIVAPSEDFTDLSILVNAIRKLSRRILTKETEGSLRDEEERLLVIINPYSGGKLGVREYDTIVLPMLEQAGIAHDCLVTTHSRHAEERMKKQSSTSDFKDISEYSGIVLVGGDGIIHEVMQGIHHRSDRDKILKKIKLGAIGAGTSNGFSASLAHASKENFSPLDSVFMIAKGISFWIDLSLYETKSNTYTSFLTFSWAMIADIDIESESIRWTGFLRMDIWGIVRVLFLRKYRARFSYLPPTGERKAITMPPLGDPLPDSQGWISCEDEFIVFWASQVTHGGEQMFHAPPCKLNDGMFQIMIVRGNVSRLRLGLILLSMEHGGHFGMSGVEFIECSAYRLEPISRGSYNDLDGEVIESGPIQAAVLPSSIRAYCTPQYST</sequence>
<evidence type="ECO:0000256" key="2">
    <source>
        <dbReference type="ARBA" id="ARBA00022741"/>
    </source>
</evidence>
<dbReference type="Gene3D" id="2.60.200.40">
    <property type="match status" value="1"/>
</dbReference>